<evidence type="ECO:0000313" key="4">
    <source>
        <dbReference type="EMBL" id="QMS98508.1"/>
    </source>
</evidence>
<dbReference type="PROSITE" id="PS51257">
    <property type="entry name" value="PROKAR_LIPOPROTEIN"/>
    <property type="match status" value="1"/>
</dbReference>
<dbReference type="InterPro" id="IPR053147">
    <property type="entry name" value="Hsp_HslJ-like"/>
</dbReference>
<reference evidence="3" key="3">
    <citation type="submission" date="2020-07" db="EMBL/GenBank/DDBJ databases">
        <authorList>
            <person name="Yang C."/>
        </authorList>
    </citation>
    <scope>NUCLEOTIDE SEQUENCE</scope>
    <source>
        <strain evidence="3">Cx-624</strain>
    </source>
</reference>
<feature type="domain" description="DUF306" evidence="2">
    <location>
        <begin position="31"/>
        <end position="123"/>
    </location>
</feature>
<evidence type="ECO:0000313" key="3">
    <source>
        <dbReference type="EMBL" id="MBA5246104.1"/>
    </source>
</evidence>
<evidence type="ECO:0000313" key="5">
    <source>
        <dbReference type="Proteomes" id="UP000515349"/>
    </source>
</evidence>
<evidence type="ECO:0000256" key="1">
    <source>
        <dbReference type="SAM" id="SignalP"/>
    </source>
</evidence>
<dbReference type="PANTHER" id="PTHR35535">
    <property type="entry name" value="HEAT SHOCK PROTEIN HSLJ"/>
    <property type="match status" value="1"/>
</dbReference>
<dbReference type="Gene3D" id="2.40.128.270">
    <property type="match status" value="1"/>
</dbReference>
<keyword evidence="6" id="KW-1185">Reference proteome</keyword>
<reference evidence="4 5" key="1">
    <citation type="submission" date="2020-07" db="EMBL/GenBank/DDBJ databases">
        <title>Chryseobacterium sp.cx-624.</title>
        <authorList>
            <person name="Yang C."/>
        </authorList>
    </citation>
    <scope>NUCLEOTIDE SEQUENCE [LARGE SCALE GENOMIC DNA]</scope>
    <source>
        <strain evidence="4">Cx-624</strain>
        <strain evidence="5">cx-624</strain>
    </source>
</reference>
<proteinExistence type="predicted"/>
<organism evidence="4 5">
    <name type="scientific">Marnyiella aurantia</name>
    <dbReference type="NCBI Taxonomy" id="2758037"/>
    <lineage>
        <taxon>Bacteria</taxon>
        <taxon>Pseudomonadati</taxon>
        <taxon>Bacteroidota</taxon>
        <taxon>Flavobacteriia</taxon>
        <taxon>Flavobacteriales</taxon>
        <taxon>Weeksellaceae</taxon>
        <taxon>Marnyiella</taxon>
    </lineage>
</organism>
<evidence type="ECO:0000259" key="2">
    <source>
        <dbReference type="Pfam" id="PF03724"/>
    </source>
</evidence>
<dbReference type="InterPro" id="IPR038670">
    <property type="entry name" value="HslJ-like_sf"/>
</dbReference>
<feature type="chain" id="PRO_5044656335" evidence="1">
    <location>
        <begin position="28"/>
        <end position="133"/>
    </location>
</feature>
<feature type="signal peptide" evidence="1">
    <location>
        <begin position="1"/>
        <end position="27"/>
    </location>
</feature>
<reference evidence="6" key="2">
    <citation type="submission" date="2020-07" db="EMBL/GenBank/DDBJ databases">
        <title>Flavobacterium sp. xlx-214.</title>
        <authorList>
            <person name="Yang C."/>
        </authorList>
    </citation>
    <scope>NUCLEOTIDE SEQUENCE [LARGE SCALE GENOMIC DNA]</scope>
    <source>
        <strain evidence="6">CX-624</strain>
    </source>
</reference>
<dbReference type="Proteomes" id="UP000539710">
    <property type="component" value="Unassembled WGS sequence"/>
</dbReference>
<evidence type="ECO:0000313" key="6">
    <source>
        <dbReference type="Proteomes" id="UP000539710"/>
    </source>
</evidence>
<dbReference type="RefSeq" id="WP_181886203.1">
    <property type="nucleotide sequence ID" value="NZ_CP059472.1"/>
</dbReference>
<gene>
    <name evidence="4" type="ORF">H1R16_00390</name>
    <name evidence="3" type="ORF">H2507_02880</name>
</gene>
<sequence>MKKYIITALLSASVISCGVLNTPLSTANQPSLNETQWQLAENVKGKVPTLKVQSGKITGTGGCNNYFGELSTEATTGAFSASKIGSTKMACDSMASESSFFNMLSSVNKYRVVGNTLELYQNGLLLLKFNRIQ</sequence>
<dbReference type="AlphaFoldDB" id="A0A7D7QSL2"/>
<dbReference type="PANTHER" id="PTHR35535:SF2">
    <property type="entry name" value="DUF306 DOMAIN-CONTAINING PROTEIN"/>
    <property type="match status" value="1"/>
</dbReference>
<dbReference type="EMBL" id="JACEUX010000001">
    <property type="protein sequence ID" value="MBA5246104.1"/>
    <property type="molecule type" value="Genomic_DNA"/>
</dbReference>
<name>A0A7D7QSL2_9FLAO</name>
<keyword evidence="1" id="KW-0732">Signal</keyword>
<dbReference type="KEGG" id="cbau:H1R16_00390"/>
<accession>A0A7D7QSL2</accession>
<dbReference type="InterPro" id="IPR005184">
    <property type="entry name" value="DUF306_Meta_HslJ"/>
</dbReference>
<protein>
    <submittedName>
        <fullName evidence="4">META domain-containing protein</fullName>
    </submittedName>
</protein>
<dbReference type="EMBL" id="CP059472">
    <property type="protein sequence ID" value="QMS98508.1"/>
    <property type="molecule type" value="Genomic_DNA"/>
</dbReference>
<dbReference type="Proteomes" id="UP000515349">
    <property type="component" value="Chromosome"/>
</dbReference>
<dbReference type="Pfam" id="PF03724">
    <property type="entry name" value="META"/>
    <property type="match status" value="1"/>
</dbReference>